<gene>
    <name evidence="2" type="ORF">COCCADRAFT_29318</name>
</gene>
<dbReference type="EMBL" id="KI964737">
    <property type="protein sequence ID" value="EUC29622.1"/>
    <property type="molecule type" value="Genomic_DNA"/>
</dbReference>
<feature type="compositionally biased region" description="Polar residues" evidence="1">
    <location>
        <begin position="148"/>
        <end position="176"/>
    </location>
</feature>
<dbReference type="GeneID" id="19146547"/>
<name>W6XQC7_COCC2</name>
<keyword evidence="3" id="KW-1185">Reference proteome</keyword>
<proteinExistence type="predicted"/>
<evidence type="ECO:0000313" key="3">
    <source>
        <dbReference type="Proteomes" id="UP000053841"/>
    </source>
</evidence>
<dbReference type="KEGG" id="bze:COCCADRAFT_29318"/>
<dbReference type="Proteomes" id="UP000053841">
    <property type="component" value="Unassembled WGS sequence"/>
</dbReference>
<dbReference type="RefSeq" id="XP_007716064.1">
    <property type="nucleotide sequence ID" value="XM_007717874.1"/>
</dbReference>
<feature type="region of interest" description="Disordered" evidence="1">
    <location>
        <begin position="142"/>
        <end position="203"/>
    </location>
</feature>
<protein>
    <submittedName>
        <fullName evidence="2">Uncharacterized protein</fullName>
    </submittedName>
</protein>
<dbReference type="AlphaFoldDB" id="W6XQC7"/>
<reference evidence="2 3" key="1">
    <citation type="journal article" date="2013" name="PLoS Genet.">
        <title>Comparative genome structure, secondary metabolite, and effector coding capacity across Cochliobolus pathogens.</title>
        <authorList>
            <person name="Condon B.J."/>
            <person name="Leng Y."/>
            <person name="Wu D."/>
            <person name="Bushley K.E."/>
            <person name="Ohm R.A."/>
            <person name="Otillar R."/>
            <person name="Martin J."/>
            <person name="Schackwitz W."/>
            <person name="Grimwood J."/>
            <person name="MohdZainudin N."/>
            <person name="Xue C."/>
            <person name="Wang R."/>
            <person name="Manning V.A."/>
            <person name="Dhillon B."/>
            <person name="Tu Z.J."/>
            <person name="Steffenson B.J."/>
            <person name="Salamov A."/>
            <person name="Sun H."/>
            <person name="Lowry S."/>
            <person name="LaButti K."/>
            <person name="Han J."/>
            <person name="Copeland A."/>
            <person name="Lindquist E."/>
            <person name="Barry K."/>
            <person name="Schmutz J."/>
            <person name="Baker S.E."/>
            <person name="Ciuffetti L.M."/>
            <person name="Grigoriev I.V."/>
            <person name="Zhong S."/>
            <person name="Turgeon B.G."/>
        </authorList>
    </citation>
    <scope>NUCLEOTIDE SEQUENCE [LARGE SCALE GENOMIC DNA]</scope>
    <source>
        <strain evidence="2 3">26-R-13</strain>
    </source>
</reference>
<sequence length="249" mass="26987">MVKSVSQPASSWGVAVYYNAAPGLLSRPALGDPPGDAAADQALPWGHAIASRKPPPPLHMSMLHVASVTAPRKHPVQSRPPAATWSFETWGSMPSDRIIPLSRHDLRGPASEPERSASPLKTLCNTQRIHAAVLVTDGAHCNRRHTAGSPSRPTPNQTCLRPDQSSETSSCRTLNHPSPGLGRPRAPQHDCASSAPQLAHRGAPRWAVKTRVRARRLRRQADDFLSHVRFVPTRSVPNWHMLGPGVVGR</sequence>
<evidence type="ECO:0000256" key="1">
    <source>
        <dbReference type="SAM" id="MobiDB-lite"/>
    </source>
</evidence>
<evidence type="ECO:0000313" key="2">
    <source>
        <dbReference type="EMBL" id="EUC29622.1"/>
    </source>
</evidence>
<accession>W6XQC7</accession>
<organism evidence="2 3">
    <name type="scientific">Cochliobolus carbonum (strain 26-R-13)</name>
    <name type="common">Maize leaf spot fungus</name>
    <name type="synonym">Bipolaris zeicola</name>
    <dbReference type="NCBI Taxonomy" id="930089"/>
    <lineage>
        <taxon>Eukaryota</taxon>
        <taxon>Fungi</taxon>
        <taxon>Dikarya</taxon>
        <taxon>Ascomycota</taxon>
        <taxon>Pezizomycotina</taxon>
        <taxon>Dothideomycetes</taxon>
        <taxon>Pleosporomycetidae</taxon>
        <taxon>Pleosporales</taxon>
        <taxon>Pleosporineae</taxon>
        <taxon>Pleosporaceae</taxon>
        <taxon>Bipolaris</taxon>
    </lineage>
</organism>
<dbReference type="HOGENOM" id="CLU_1115583_0_0_1"/>